<keyword evidence="5 6" id="KW-0472">Membrane</keyword>
<name>A0ABV1EYZ5_9BACI</name>
<evidence type="ECO:0000313" key="7">
    <source>
        <dbReference type="EMBL" id="MEQ2464914.1"/>
    </source>
</evidence>
<evidence type="ECO:0000256" key="2">
    <source>
        <dbReference type="ARBA" id="ARBA00009012"/>
    </source>
</evidence>
<protein>
    <submittedName>
        <fullName evidence="7">DUF92 domain-containing protein</fullName>
    </submittedName>
</protein>
<keyword evidence="4 6" id="KW-1133">Transmembrane helix</keyword>
<dbReference type="EMBL" id="JBBMFN010000005">
    <property type="protein sequence ID" value="MEQ2464914.1"/>
    <property type="molecule type" value="Genomic_DNA"/>
</dbReference>
<dbReference type="PANTHER" id="PTHR13353">
    <property type="entry name" value="TRANSMEMBRANE PROTEIN 19"/>
    <property type="match status" value="1"/>
</dbReference>
<comment type="caution">
    <text evidence="7">The sequence shown here is derived from an EMBL/GenBank/DDBJ whole genome shotgun (WGS) entry which is preliminary data.</text>
</comment>
<dbReference type="PANTHER" id="PTHR13353:SF5">
    <property type="entry name" value="TRANSMEMBRANE PROTEIN 19"/>
    <property type="match status" value="1"/>
</dbReference>
<dbReference type="Pfam" id="PF01940">
    <property type="entry name" value="DUF92"/>
    <property type="match status" value="1"/>
</dbReference>
<evidence type="ECO:0000256" key="5">
    <source>
        <dbReference type="ARBA" id="ARBA00023136"/>
    </source>
</evidence>
<feature type="transmembrane region" description="Helical" evidence="6">
    <location>
        <begin position="29"/>
        <end position="62"/>
    </location>
</feature>
<evidence type="ECO:0000256" key="4">
    <source>
        <dbReference type="ARBA" id="ARBA00022989"/>
    </source>
</evidence>
<evidence type="ECO:0000256" key="6">
    <source>
        <dbReference type="SAM" id="Phobius"/>
    </source>
</evidence>
<dbReference type="RefSeq" id="WP_031535354.1">
    <property type="nucleotide sequence ID" value="NZ_JBBMFN010000005.1"/>
</dbReference>
<feature type="transmembrane region" description="Helical" evidence="6">
    <location>
        <begin position="152"/>
        <end position="176"/>
    </location>
</feature>
<dbReference type="InterPro" id="IPR002794">
    <property type="entry name" value="DUF92_TMEM19"/>
</dbReference>
<keyword evidence="8" id="KW-1185">Reference proteome</keyword>
<dbReference type="Proteomes" id="UP001465426">
    <property type="component" value="Unassembled WGS sequence"/>
</dbReference>
<organism evidence="7 8">
    <name type="scientific">Niallia hominis</name>
    <dbReference type="NCBI Taxonomy" id="3133173"/>
    <lineage>
        <taxon>Bacteria</taxon>
        <taxon>Bacillati</taxon>
        <taxon>Bacillota</taxon>
        <taxon>Bacilli</taxon>
        <taxon>Bacillales</taxon>
        <taxon>Bacillaceae</taxon>
        <taxon>Niallia</taxon>
    </lineage>
</organism>
<accession>A0ABV1EYZ5</accession>
<keyword evidence="3 6" id="KW-0812">Transmembrane</keyword>
<reference evidence="7 8" key="1">
    <citation type="submission" date="2024-03" db="EMBL/GenBank/DDBJ databases">
        <title>Human intestinal bacterial collection.</title>
        <authorList>
            <person name="Pauvert C."/>
            <person name="Hitch T.C.A."/>
            <person name="Clavel T."/>
        </authorList>
    </citation>
    <scope>NUCLEOTIDE SEQUENCE [LARGE SCALE GENOMIC DNA]</scope>
    <source>
        <strain evidence="7 8">CLA-SR-H024</strain>
    </source>
</reference>
<proteinExistence type="inferred from homology"/>
<feature type="transmembrane region" description="Helical" evidence="6">
    <location>
        <begin position="240"/>
        <end position="258"/>
    </location>
</feature>
<comment type="subcellular location">
    <subcellularLocation>
        <location evidence="1">Membrane</location>
        <topology evidence="1">Multi-pass membrane protein</topology>
    </subcellularLocation>
</comment>
<comment type="similarity">
    <text evidence="2">Belongs to the TMEM19 family.</text>
</comment>
<feature type="transmembrane region" description="Helical" evidence="6">
    <location>
        <begin position="182"/>
        <end position="206"/>
    </location>
</feature>
<evidence type="ECO:0000256" key="3">
    <source>
        <dbReference type="ARBA" id="ARBA00022692"/>
    </source>
</evidence>
<evidence type="ECO:0000256" key="1">
    <source>
        <dbReference type="ARBA" id="ARBA00004141"/>
    </source>
</evidence>
<feature type="transmembrane region" description="Helical" evidence="6">
    <location>
        <begin position="83"/>
        <end position="102"/>
    </location>
</feature>
<evidence type="ECO:0000313" key="8">
    <source>
        <dbReference type="Proteomes" id="UP001465426"/>
    </source>
</evidence>
<gene>
    <name evidence="7" type="ORF">WMO63_04420</name>
</gene>
<sequence length="260" mass="28559">MSSIMYSLVILFVSYYAYKRRSLTKSGAIAAFFVGSGIALGFGYKGLIILGAFFVSSSMLSTYKSKTKKSMEKKTQKGSRRDWLQVMANGGFAAIVGIIYFITEESVWITVFAILLAAANSDTWASEIGSLSKRRPLSIRTFKETETGTSGAVSILGTLAGLAGSFLIAIIATLLFPLQLWGFFLVFLFGFLGNVLDTLLGAFIQVEYQCPICGQMVETRMVCHQTVVKKKGFPLFNNDMVNVLSGFLAALSYLFFIYNH</sequence>